<dbReference type="Gene3D" id="3.10.20.30">
    <property type="match status" value="1"/>
</dbReference>
<dbReference type="STRING" id="67365.GCA_001704635_04544"/>
<dbReference type="InterPro" id="IPR016155">
    <property type="entry name" value="Mopterin_synth/thiamin_S_b"/>
</dbReference>
<dbReference type="PANTHER" id="PTHR38031:SF1">
    <property type="entry name" value="SULFUR CARRIER PROTEIN CYSO"/>
    <property type="match status" value="1"/>
</dbReference>
<dbReference type="CDD" id="cd17040">
    <property type="entry name" value="Ubl_MoaD_like"/>
    <property type="match status" value="1"/>
</dbReference>
<dbReference type="AlphaFoldDB" id="A0A1R1SJP9"/>
<name>A0A1R1SJP9_9ACTN</name>
<proteinExistence type="predicted"/>
<dbReference type="RefSeq" id="WP_065959212.1">
    <property type="nucleotide sequence ID" value="NZ_ASQP01000242.1"/>
</dbReference>
<dbReference type="GeneID" id="96742197"/>
<protein>
    <submittedName>
        <fullName evidence="1">Sulfur carrier protein ThiS</fullName>
    </submittedName>
</protein>
<organism evidence="1 2">
    <name type="scientific">Streptomyces sparsogenes DSM 40356</name>
    <dbReference type="NCBI Taxonomy" id="1331668"/>
    <lineage>
        <taxon>Bacteria</taxon>
        <taxon>Bacillati</taxon>
        <taxon>Actinomycetota</taxon>
        <taxon>Actinomycetes</taxon>
        <taxon>Kitasatosporales</taxon>
        <taxon>Streptomycetaceae</taxon>
        <taxon>Streptomyces</taxon>
    </lineage>
</organism>
<evidence type="ECO:0000313" key="1">
    <source>
        <dbReference type="EMBL" id="OMI38249.1"/>
    </source>
</evidence>
<keyword evidence="2" id="KW-1185">Reference proteome</keyword>
<dbReference type="PANTHER" id="PTHR38031">
    <property type="entry name" value="SULFUR CARRIER PROTEIN SLR0821-RELATED"/>
    <property type="match status" value="1"/>
</dbReference>
<gene>
    <name evidence="1" type="ORF">SPAR_16835</name>
</gene>
<accession>A0A1R1SJP9</accession>
<dbReference type="InterPro" id="IPR052045">
    <property type="entry name" value="Sulfur_Carrier/Prot_Modifier"/>
</dbReference>
<reference evidence="1 2" key="1">
    <citation type="submission" date="2013-05" db="EMBL/GenBank/DDBJ databases">
        <title>Genome sequence of Streptomyces sparsogenes DSM 40356.</title>
        <authorList>
            <person name="Coyne S."/>
            <person name="Seebeck F.P."/>
        </authorList>
    </citation>
    <scope>NUCLEOTIDE SEQUENCE [LARGE SCALE GENOMIC DNA]</scope>
    <source>
        <strain evidence="1 2">DSM 40356</strain>
    </source>
</reference>
<sequence length="88" mass="9720">MIFKVRGVLLRFTNYENEIEVGGATVRDGLTALTERYPDLAEVLMDREGSVRATHLIALNGEKLTPDELDREATEDDRVDIVTAISGG</sequence>
<evidence type="ECO:0000313" key="2">
    <source>
        <dbReference type="Proteomes" id="UP000186168"/>
    </source>
</evidence>
<comment type="caution">
    <text evidence="1">The sequence shown here is derived from an EMBL/GenBank/DDBJ whole genome shotgun (WGS) entry which is preliminary data.</text>
</comment>
<dbReference type="SUPFAM" id="SSF54285">
    <property type="entry name" value="MoaD/ThiS"/>
    <property type="match status" value="1"/>
</dbReference>
<dbReference type="InterPro" id="IPR012675">
    <property type="entry name" value="Beta-grasp_dom_sf"/>
</dbReference>
<dbReference type="Proteomes" id="UP000186168">
    <property type="component" value="Unassembled WGS sequence"/>
</dbReference>
<dbReference type="EMBL" id="ASQP01000242">
    <property type="protein sequence ID" value="OMI38249.1"/>
    <property type="molecule type" value="Genomic_DNA"/>
</dbReference>
<dbReference type="Pfam" id="PF02597">
    <property type="entry name" value="ThiS"/>
    <property type="match status" value="1"/>
</dbReference>
<dbReference type="InterPro" id="IPR003749">
    <property type="entry name" value="ThiS/MoaD-like"/>
</dbReference>